<keyword evidence="1 4" id="KW-0436">Ligase</keyword>
<keyword evidence="5" id="KW-1185">Reference proteome</keyword>
<evidence type="ECO:0000256" key="1">
    <source>
        <dbReference type="ARBA" id="ARBA00022598"/>
    </source>
</evidence>
<name>A0A2T1DNA2_9CYAN</name>
<evidence type="ECO:0000259" key="2">
    <source>
        <dbReference type="Pfam" id="PF00501"/>
    </source>
</evidence>
<dbReference type="Pfam" id="PF13193">
    <property type="entry name" value="AMP-binding_C"/>
    <property type="match status" value="1"/>
</dbReference>
<accession>A0A2T1DNA2</accession>
<evidence type="ECO:0000313" key="5">
    <source>
        <dbReference type="Proteomes" id="UP000238634"/>
    </source>
</evidence>
<dbReference type="InterPro" id="IPR025110">
    <property type="entry name" value="AMP-bd_C"/>
</dbReference>
<dbReference type="EMBL" id="PVWG01000001">
    <property type="protein sequence ID" value="PSB21935.1"/>
    <property type="molecule type" value="Genomic_DNA"/>
</dbReference>
<evidence type="ECO:0000313" key="4">
    <source>
        <dbReference type="EMBL" id="PSB21935.1"/>
    </source>
</evidence>
<dbReference type="OrthoDB" id="9778383at2"/>
<dbReference type="AlphaFoldDB" id="A0A2T1DNA2"/>
<dbReference type="Pfam" id="PF00501">
    <property type="entry name" value="AMP-binding"/>
    <property type="match status" value="1"/>
</dbReference>
<protein>
    <submittedName>
        <fullName evidence="4">Benzoate-CoA ligase family protein</fullName>
    </submittedName>
</protein>
<feature type="domain" description="AMP-binding enzyme C-terminal" evidence="3">
    <location>
        <begin position="422"/>
        <end position="501"/>
    </location>
</feature>
<dbReference type="InterPro" id="IPR000873">
    <property type="entry name" value="AMP-dep_synth/lig_dom"/>
</dbReference>
<dbReference type="PANTHER" id="PTHR43352:SF1">
    <property type="entry name" value="ANTHRANILATE--COA LIGASE"/>
    <property type="match status" value="1"/>
</dbReference>
<reference evidence="4 5" key="1">
    <citation type="submission" date="2018-02" db="EMBL/GenBank/DDBJ databases">
        <authorList>
            <person name="Cohen D.B."/>
            <person name="Kent A.D."/>
        </authorList>
    </citation>
    <scope>NUCLEOTIDE SEQUENCE [LARGE SCALE GENOMIC DNA]</scope>
    <source>
        <strain evidence="4 5">ULC007</strain>
    </source>
</reference>
<dbReference type="GO" id="GO:0016405">
    <property type="term" value="F:CoA-ligase activity"/>
    <property type="evidence" value="ECO:0007669"/>
    <property type="project" value="InterPro"/>
</dbReference>
<dbReference type="RefSeq" id="WP_073068957.1">
    <property type="nucleotide sequence ID" value="NZ_MPPI01000001.1"/>
</dbReference>
<sequence>MDISCERLPEIFNIAAYFIEGSLSRGHSERIAFYYRDETYTYRTVRSYVRRAATLLSELGLDREDRIAILLPDTPEFIFAFWGAIWAGAVPVPINTACSIDDIQYIIQNCRAKILLTSQEWHEKLTLGTEFLRDVLLVDGETPFLSRLDQTSEEATPSRTSPCEPAFWLYTSGSTGRPKGVVHMHSSMVVSAQRYGKDIVGLHENDITYSIAKMPFAYGLGNTLYMTMAVGAASVLSDAANAFDIIADLHRYQPTVLFGVPSTYASILAVKEMAPLETPRLRLCLSAAEQLPKTIWTRWLQAYGYEICEGIGTTELLHIFLSNRPGECQPGSSGFPVPGYEVEILDDQGYPVKVGEIGTLQVTGKSLMLGYWNRIEETRKVIYGNSIRTGDQYQCDAEGFFWFMGRKDDLFKVNGQWTSPFEIEEVLLQHESLLDVAIVPQTDAQEVLPYVVAFVTLKAGFTASSELEDGIRRFAKSRLPHFKAPKAIHFLDKLPRTPTGKIHRKALGTKLALVRAL</sequence>
<organism evidence="4 5">
    <name type="scientific">Phormidesmis priestleyi ULC007</name>
    <dbReference type="NCBI Taxonomy" id="1920490"/>
    <lineage>
        <taxon>Bacteria</taxon>
        <taxon>Bacillati</taxon>
        <taxon>Cyanobacteriota</taxon>
        <taxon>Cyanophyceae</taxon>
        <taxon>Leptolyngbyales</taxon>
        <taxon>Leptolyngbyaceae</taxon>
        <taxon>Phormidesmis</taxon>
    </lineage>
</organism>
<dbReference type="InterPro" id="IPR011957">
    <property type="entry name" value="Benz_CoA_lig"/>
</dbReference>
<dbReference type="GO" id="GO:0044550">
    <property type="term" value="P:secondary metabolite biosynthetic process"/>
    <property type="evidence" value="ECO:0007669"/>
    <property type="project" value="TreeGrafter"/>
</dbReference>
<gene>
    <name evidence="4" type="ORF">C7B65_00485</name>
</gene>
<proteinExistence type="predicted"/>
<dbReference type="NCBIfam" id="TIGR02262">
    <property type="entry name" value="benz_CoA_lig"/>
    <property type="match status" value="1"/>
</dbReference>
<dbReference type="GO" id="GO:0005524">
    <property type="term" value="F:ATP binding"/>
    <property type="evidence" value="ECO:0007669"/>
    <property type="project" value="InterPro"/>
</dbReference>
<feature type="domain" description="AMP-dependent synthetase/ligase" evidence="2">
    <location>
        <begin position="26"/>
        <end position="372"/>
    </location>
</feature>
<comment type="caution">
    <text evidence="4">The sequence shown here is derived from an EMBL/GenBank/DDBJ whole genome shotgun (WGS) entry which is preliminary data.</text>
</comment>
<dbReference type="STRING" id="1920490.GCA_001895925_00644"/>
<dbReference type="Gene3D" id="2.30.38.10">
    <property type="entry name" value="Luciferase, Domain 3"/>
    <property type="match status" value="1"/>
</dbReference>
<evidence type="ECO:0000259" key="3">
    <source>
        <dbReference type="Pfam" id="PF13193"/>
    </source>
</evidence>
<dbReference type="SUPFAM" id="SSF56801">
    <property type="entry name" value="Acetyl-CoA synthetase-like"/>
    <property type="match status" value="1"/>
</dbReference>
<dbReference type="Gene3D" id="3.40.50.12820">
    <property type="match status" value="1"/>
</dbReference>
<dbReference type="Gene3D" id="3.30.300.30">
    <property type="match status" value="1"/>
</dbReference>
<dbReference type="InterPro" id="IPR045851">
    <property type="entry name" value="AMP-bd_C_sf"/>
</dbReference>
<dbReference type="Proteomes" id="UP000238634">
    <property type="component" value="Unassembled WGS sequence"/>
</dbReference>
<dbReference type="Gene3D" id="3.40.50.980">
    <property type="match status" value="1"/>
</dbReference>
<reference evidence="4 5" key="2">
    <citation type="submission" date="2018-03" db="EMBL/GenBank/DDBJ databases">
        <title>The ancient ancestry and fast evolution of plastids.</title>
        <authorList>
            <person name="Moore K.R."/>
            <person name="Magnabosco C."/>
            <person name="Momper L."/>
            <person name="Gold D.A."/>
            <person name="Bosak T."/>
            <person name="Fournier G.P."/>
        </authorList>
    </citation>
    <scope>NUCLEOTIDE SEQUENCE [LARGE SCALE GENOMIC DNA]</scope>
    <source>
        <strain evidence="4 5">ULC007</strain>
    </source>
</reference>
<dbReference type="PANTHER" id="PTHR43352">
    <property type="entry name" value="ACETYL-COA SYNTHETASE"/>
    <property type="match status" value="1"/>
</dbReference>
<dbReference type="GO" id="GO:0016878">
    <property type="term" value="F:acid-thiol ligase activity"/>
    <property type="evidence" value="ECO:0007669"/>
    <property type="project" value="TreeGrafter"/>
</dbReference>